<proteinExistence type="predicted"/>
<evidence type="ECO:0000313" key="1">
    <source>
        <dbReference type="EMBL" id="GBL84189.1"/>
    </source>
</evidence>
<organism evidence="1 2">
    <name type="scientific">Araneus ventricosus</name>
    <name type="common">Orbweaver spider</name>
    <name type="synonym">Epeira ventricosa</name>
    <dbReference type="NCBI Taxonomy" id="182803"/>
    <lineage>
        <taxon>Eukaryota</taxon>
        <taxon>Metazoa</taxon>
        <taxon>Ecdysozoa</taxon>
        <taxon>Arthropoda</taxon>
        <taxon>Chelicerata</taxon>
        <taxon>Arachnida</taxon>
        <taxon>Araneae</taxon>
        <taxon>Araneomorphae</taxon>
        <taxon>Entelegynae</taxon>
        <taxon>Araneoidea</taxon>
        <taxon>Araneidae</taxon>
        <taxon>Araneus</taxon>
    </lineage>
</organism>
<protein>
    <submittedName>
        <fullName evidence="1">Uncharacterized protein</fullName>
    </submittedName>
</protein>
<name>A0A4Y2AYC1_ARAVE</name>
<gene>
    <name evidence="1" type="ORF">AVEN_118593_1</name>
</gene>
<sequence length="124" mass="14024">MLCQYLYFSLSCSLFTVHLGRTFTDVSCHESSPGHYDPLLHLLLSPPSKCKSPPTPISFKARERLLRVSTVVSFQHLRSFNPSGATGHPDWLHIQTSDHTPPIIIGFSHRRRLVLAWRASECPT</sequence>
<reference evidence="1 2" key="1">
    <citation type="journal article" date="2019" name="Sci. Rep.">
        <title>Orb-weaving spider Araneus ventricosus genome elucidates the spidroin gene catalogue.</title>
        <authorList>
            <person name="Kono N."/>
            <person name="Nakamura H."/>
            <person name="Ohtoshi R."/>
            <person name="Moran D.A.P."/>
            <person name="Shinohara A."/>
            <person name="Yoshida Y."/>
            <person name="Fujiwara M."/>
            <person name="Mori M."/>
            <person name="Tomita M."/>
            <person name="Arakawa K."/>
        </authorList>
    </citation>
    <scope>NUCLEOTIDE SEQUENCE [LARGE SCALE GENOMIC DNA]</scope>
</reference>
<dbReference type="EMBL" id="BGPR01000036">
    <property type="protein sequence ID" value="GBL84189.1"/>
    <property type="molecule type" value="Genomic_DNA"/>
</dbReference>
<keyword evidence="2" id="KW-1185">Reference proteome</keyword>
<accession>A0A4Y2AYC1</accession>
<dbReference type="Proteomes" id="UP000499080">
    <property type="component" value="Unassembled WGS sequence"/>
</dbReference>
<comment type="caution">
    <text evidence="1">The sequence shown here is derived from an EMBL/GenBank/DDBJ whole genome shotgun (WGS) entry which is preliminary data.</text>
</comment>
<evidence type="ECO:0000313" key="2">
    <source>
        <dbReference type="Proteomes" id="UP000499080"/>
    </source>
</evidence>
<dbReference type="AlphaFoldDB" id="A0A4Y2AYC1"/>